<evidence type="ECO:0000259" key="3">
    <source>
        <dbReference type="PROSITE" id="PS50110"/>
    </source>
</evidence>
<reference evidence="4 5" key="1">
    <citation type="submission" date="2018-02" db="EMBL/GenBank/DDBJ databases">
        <authorList>
            <person name="Cohen D.B."/>
            <person name="Kent A.D."/>
        </authorList>
    </citation>
    <scope>NUCLEOTIDE SEQUENCE [LARGE SCALE GENOMIC DNA]</scope>
    <source>
        <strain evidence="4 5">CCAP 1448/3</strain>
    </source>
</reference>
<dbReference type="EMBL" id="PVWJ01000134">
    <property type="protein sequence ID" value="PSB01063.1"/>
    <property type="molecule type" value="Genomic_DNA"/>
</dbReference>
<keyword evidence="5" id="KW-1185">Reference proteome</keyword>
<evidence type="ECO:0000313" key="4">
    <source>
        <dbReference type="EMBL" id="PSB01063.1"/>
    </source>
</evidence>
<dbReference type="RefSeq" id="WP_106290775.1">
    <property type="nucleotide sequence ID" value="NZ_CAWNTC010000168.1"/>
</dbReference>
<evidence type="ECO:0000313" key="5">
    <source>
        <dbReference type="Proteomes" id="UP000238762"/>
    </source>
</evidence>
<dbReference type="Gene3D" id="3.40.50.2300">
    <property type="match status" value="1"/>
</dbReference>
<evidence type="ECO:0000256" key="1">
    <source>
        <dbReference type="PROSITE-ProRule" id="PRU00169"/>
    </source>
</evidence>
<accession>A0A2T1BYX1</accession>
<dbReference type="InterPro" id="IPR001789">
    <property type="entry name" value="Sig_transdc_resp-reg_receiver"/>
</dbReference>
<feature type="compositionally biased region" description="Polar residues" evidence="2">
    <location>
        <begin position="1"/>
        <end position="11"/>
    </location>
</feature>
<feature type="region of interest" description="Disordered" evidence="2">
    <location>
        <begin position="1"/>
        <end position="20"/>
    </location>
</feature>
<sequence length="162" mass="17902">MKPQLHNQSPPARTKNKSHLKGQATVIIALTASALETEKAIVLSAGCEDFVRKPFPEAVILEKVAKYLGVCYLYEDEIYQNTPGESPNIPIFDVDLQIYCSQMPNTWISQLHQAATLADNDLIAELVKAIPATNAPLTQALMSLVDSFGYNQIMILTQEILE</sequence>
<gene>
    <name evidence="4" type="ORF">C7B64_20280</name>
</gene>
<name>A0A2T1BYX1_9CYAN</name>
<evidence type="ECO:0000256" key="2">
    <source>
        <dbReference type="SAM" id="MobiDB-lite"/>
    </source>
</evidence>
<feature type="domain" description="Response regulatory" evidence="3">
    <location>
        <begin position="1"/>
        <end position="68"/>
    </location>
</feature>
<dbReference type="InterPro" id="IPR011006">
    <property type="entry name" value="CheY-like_superfamily"/>
</dbReference>
<dbReference type="AlphaFoldDB" id="A0A2T1BYX1"/>
<dbReference type="GO" id="GO:0000160">
    <property type="term" value="P:phosphorelay signal transduction system"/>
    <property type="evidence" value="ECO:0007669"/>
    <property type="project" value="InterPro"/>
</dbReference>
<dbReference type="PROSITE" id="PS50110">
    <property type="entry name" value="RESPONSE_REGULATORY"/>
    <property type="match status" value="1"/>
</dbReference>
<comment type="caution">
    <text evidence="1">Lacks conserved residue(s) required for the propagation of feature annotation.</text>
</comment>
<dbReference type="SUPFAM" id="SSF52172">
    <property type="entry name" value="CheY-like"/>
    <property type="match status" value="1"/>
</dbReference>
<protein>
    <recommendedName>
        <fullName evidence="3">Response regulatory domain-containing protein</fullName>
    </recommendedName>
</protein>
<dbReference type="Proteomes" id="UP000238762">
    <property type="component" value="Unassembled WGS sequence"/>
</dbReference>
<organism evidence="4 5">
    <name type="scientific">Merismopedia glauca CCAP 1448/3</name>
    <dbReference type="NCBI Taxonomy" id="1296344"/>
    <lineage>
        <taxon>Bacteria</taxon>
        <taxon>Bacillati</taxon>
        <taxon>Cyanobacteriota</taxon>
        <taxon>Cyanophyceae</taxon>
        <taxon>Synechococcales</taxon>
        <taxon>Merismopediaceae</taxon>
        <taxon>Merismopedia</taxon>
    </lineage>
</organism>
<dbReference type="OrthoDB" id="514180at2"/>
<comment type="caution">
    <text evidence="4">The sequence shown here is derived from an EMBL/GenBank/DDBJ whole genome shotgun (WGS) entry which is preliminary data.</text>
</comment>
<proteinExistence type="predicted"/>
<reference evidence="4 5" key="2">
    <citation type="submission" date="2018-03" db="EMBL/GenBank/DDBJ databases">
        <title>The ancient ancestry and fast evolution of plastids.</title>
        <authorList>
            <person name="Moore K.R."/>
            <person name="Magnabosco C."/>
            <person name="Momper L."/>
            <person name="Gold D.A."/>
            <person name="Bosak T."/>
            <person name="Fournier G.P."/>
        </authorList>
    </citation>
    <scope>NUCLEOTIDE SEQUENCE [LARGE SCALE GENOMIC DNA]</scope>
    <source>
        <strain evidence="4 5">CCAP 1448/3</strain>
    </source>
</reference>